<dbReference type="AlphaFoldDB" id="B8KRW5"/>
<feature type="chain" id="PRO_5002873418" evidence="1">
    <location>
        <begin position="26"/>
        <end position="115"/>
    </location>
</feature>
<keyword evidence="3" id="KW-1185">Reference proteome</keyword>
<name>B8KRW5_9GAMM</name>
<dbReference type="RefSeq" id="WP_009021371.1">
    <property type="nucleotide sequence ID" value="NZ_DS999411.1"/>
</dbReference>
<gene>
    <name evidence="2" type="ORF">NOR51B_2580</name>
</gene>
<keyword evidence="1" id="KW-0732">Signal</keyword>
<proteinExistence type="predicted"/>
<organism evidence="2 3">
    <name type="scientific">Luminiphilus syltensis NOR5-1B</name>
    <dbReference type="NCBI Taxonomy" id="565045"/>
    <lineage>
        <taxon>Bacteria</taxon>
        <taxon>Pseudomonadati</taxon>
        <taxon>Pseudomonadota</taxon>
        <taxon>Gammaproteobacteria</taxon>
        <taxon>Cellvibrionales</taxon>
        <taxon>Halieaceae</taxon>
        <taxon>Luminiphilus</taxon>
    </lineage>
</organism>
<dbReference type="OrthoDB" id="5735297at2"/>
<sequence>MNRIKTITSTLIAGSLALASHVASADISQECILKGRVDQSRSTDAGQEVRVTFHRAEHGDQARCRINKGNTKNRVQFKARPEDKLQELPDGAAVEYRYIERNNGQGQWQRLNTQT</sequence>
<feature type="signal peptide" evidence="1">
    <location>
        <begin position="1"/>
        <end position="25"/>
    </location>
</feature>
<dbReference type="EMBL" id="DS999411">
    <property type="protein sequence ID" value="EED36628.1"/>
    <property type="molecule type" value="Genomic_DNA"/>
</dbReference>
<evidence type="ECO:0000313" key="2">
    <source>
        <dbReference type="EMBL" id="EED36628.1"/>
    </source>
</evidence>
<evidence type="ECO:0000256" key="1">
    <source>
        <dbReference type="SAM" id="SignalP"/>
    </source>
</evidence>
<dbReference type="Proteomes" id="UP000004699">
    <property type="component" value="Unassembled WGS sequence"/>
</dbReference>
<evidence type="ECO:0000313" key="3">
    <source>
        <dbReference type="Proteomes" id="UP000004699"/>
    </source>
</evidence>
<protein>
    <submittedName>
        <fullName evidence="2">Uncharacterized protein</fullName>
    </submittedName>
</protein>
<reference evidence="3" key="1">
    <citation type="journal article" date="2013" name="BMC Microbiol.">
        <title>Taxonomy and evolution of bacteriochlorophyll a-containing members of the OM60/NOR5 clade of marine gammaproteobacteria: description of Luminiphilus syltensis gen. nov., sp. nov., reclassification of Haliea rubra as Pseudohaliea rubra gen. nov., comb. nov., and emendation of Chromatocurvus halotolerans.</title>
        <authorList>
            <person name="Spring S."/>
            <person name="Riedel T."/>
            <person name="Sproer C."/>
            <person name="Yan S."/>
            <person name="Harder J."/>
            <person name="Fuchs B.M."/>
        </authorList>
    </citation>
    <scope>NUCLEOTIDE SEQUENCE [LARGE SCALE GENOMIC DNA]</scope>
    <source>
        <strain evidence="3">NOR51-B</strain>
    </source>
</reference>
<accession>B8KRW5</accession>
<dbReference type="HOGENOM" id="CLU_1967362_0_0_6"/>